<dbReference type="PROSITE" id="PS50294">
    <property type="entry name" value="WD_REPEATS_REGION"/>
    <property type="match status" value="1"/>
</dbReference>
<evidence type="ECO:0008006" key="13">
    <source>
        <dbReference type="Google" id="ProtNLM"/>
    </source>
</evidence>
<evidence type="ECO:0000256" key="8">
    <source>
        <dbReference type="PROSITE-ProRule" id="PRU00221"/>
    </source>
</evidence>
<dbReference type="InterPro" id="IPR015943">
    <property type="entry name" value="WD40/YVTN_repeat-like_dom_sf"/>
</dbReference>
<protein>
    <recommendedName>
        <fullName evidence="13">Cilia- and flagella-associated protein 44</fullName>
    </recommendedName>
</protein>
<dbReference type="InterPro" id="IPR036322">
    <property type="entry name" value="WD40_repeat_dom_sf"/>
</dbReference>
<organism evidence="11 12">
    <name type="scientific">Vespula pensylvanica</name>
    <name type="common">Western yellow jacket</name>
    <name type="synonym">Wasp</name>
    <dbReference type="NCBI Taxonomy" id="30213"/>
    <lineage>
        <taxon>Eukaryota</taxon>
        <taxon>Metazoa</taxon>
        <taxon>Ecdysozoa</taxon>
        <taxon>Arthropoda</taxon>
        <taxon>Hexapoda</taxon>
        <taxon>Insecta</taxon>
        <taxon>Pterygota</taxon>
        <taxon>Neoptera</taxon>
        <taxon>Endopterygota</taxon>
        <taxon>Hymenoptera</taxon>
        <taxon>Apocrita</taxon>
        <taxon>Aculeata</taxon>
        <taxon>Vespoidea</taxon>
        <taxon>Vespidae</taxon>
        <taxon>Vespinae</taxon>
        <taxon>Vespula</taxon>
    </lineage>
</organism>
<dbReference type="InterPro" id="IPR011047">
    <property type="entry name" value="Quinoprotein_ADH-like_sf"/>
</dbReference>
<evidence type="ECO:0000256" key="10">
    <source>
        <dbReference type="SAM" id="MobiDB-lite"/>
    </source>
</evidence>
<name>A0A834PEA6_VESPE</name>
<dbReference type="Gene3D" id="2.130.10.10">
    <property type="entry name" value="YVTN repeat-like/Quinoprotein amine dehydrogenase"/>
    <property type="match status" value="2"/>
</dbReference>
<dbReference type="GO" id="GO:0005930">
    <property type="term" value="C:axoneme"/>
    <property type="evidence" value="ECO:0007669"/>
    <property type="project" value="UniProtKB-SubCell"/>
</dbReference>
<evidence type="ECO:0000256" key="6">
    <source>
        <dbReference type="ARBA" id="ARBA00023212"/>
    </source>
</evidence>
<dbReference type="Proteomes" id="UP000600918">
    <property type="component" value="Unassembled WGS sequence"/>
</dbReference>
<dbReference type="InterPro" id="IPR001680">
    <property type="entry name" value="WD40_rpt"/>
</dbReference>
<evidence type="ECO:0000256" key="7">
    <source>
        <dbReference type="ARBA" id="ARBA00023273"/>
    </source>
</evidence>
<reference evidence="11" key="1">
    <citation type="journal article" date="2020" name="G3 (Bethesda)">
        <title>High-Quality Assemblies for Three Invasive Social Wasps from the &lt;i&gt;Vespula&lt;/i&gt; Genus.</title>
        <authorList>
            <person name="Harrop T.W.R."/>
            <person name="Guhlin J."/>
            <person name="McLaughlin G.M."/>
            <person name="Permina E."/>
            <person name="Stockwell P."/>
            <person name="Gilligan J."/>
            <person name="Le Lec M.F."/>
            <person name="Gruber M.A.M."/>
            <person name="Quinn O."/>
            <person name="Lovegrove M."/>
            <person name="Duncan E.J."/>
            <person name="Remnant E.J."/>
            <person name="Van Eeckhoven J."/>
            <person name="Graham B."/>
            <person name="Knapp R.A."/>
            <person name="Langford K.W."/>
            <person name="Kronenberg Z."/>
            <person name="Press M.O."/>
            <person name="Eacker S.M."/>
            <person name="Wilson-Rankin E.E."/>
            <person name="Purcell J."/>
            <person name="Lester P.J."/>
            <person name="Dearden P.K."/>
        </authorList>
    </citation>
    <scope>NUCLEOTIDE SEQUENCE</scope>
    <source>
        <strain evidence="11">Volc-1</strain>
    </source>
</reference>
<evidence type="ECO:0000256" key="5">
    <source>
        <dbReference type="ARBA" id="ARBA00023054"/>
    </source>
</evidence>
<sequence length="1912" mass="222756">MVDTDDEIDALENFPEDQENNDKTISEDEQKYYDVETHISKPFRVKNGTVPINILEFEYPSMRLQTMTLIYSKYFNFCVADPNTIIFASGNIIHFLDVPTKKIWFRRGATGGGIGHIIKNPTFNHIAIGENGIDPPIIIYNWPSMEIITCLFGGTKRQYSHLHYSSDGLLLVSQGGNPDYFITIWKWQESKILLQCKSHSQSVFNVMFSTFVPGSLISCGSGHIKFWRMAQTFTGLKLKSGSGRFGRTEISDIIGAFQMPDKKVLSGCEWGNILLWDEDLIKFEISKKNKAFCHTKPIVQFEYINAELFTVGMDGFIRVWFYETIDLANPEPEDPFLEIQPIYEFCITENETKDLKKNAMLMGIQKQEPNDPDNTFWYAQDGNGGLWLIDLNTFKEPEVSQKIFTCHAGAISDMDVAQWGPFVATIGIDGRLHIYNYAEKKLILIYHFRDPGKQVIWFPCKIDATGSALICAFDSGVIRMVIVAVLTANERNNIKENFTRLVQVLKPHSQSINVMSMNPSYSLLVTGSDDSTIFVFNISTTSTYPTLQPIGYIKMPSGITCMTWKPKHESTLLIGCMRGDWGEIQLPQSPQAYVKTSYELTLSKPALFKFHSVKSAIRIDILKKEIENKKMIKIAKKREEMERIREANPGIEIDEESFLMDSEEDPPLPKIYIPEIPNKILMIRYTNQETVWLSMAGFDAGYMYEYPVPEKSKVIKPEPIKSTIICDGDDTEIRSCLSYKQGKYLFLGMECGEIRVCKINPEDHTDLSDYWILPMHDNYNGYIPKMLLSYDHTILLTCGHDGNLFSYKINDDTPDEKIDIPQPSVPVRSLDGIHDVEDIEEPEHPTLEDIIVKTEHDKVVALAKEKKEKTLKILHELTAKYTKIVDRNRNLLKSQQIPHENFELDPRITADLNNHLKMQMDLIHRKEAFQIEKSTLALKKLMDHFIEPITCIPFAVCRILKPDTMVHSIREHKLDSNFENIYTEVINCIEKSKKLMIKKGKELTTEEIEEQEEQKIKGAESFLKSLNLSGIEHKLSTQIIHMLEKYKTWRAKLEERQKEWNLMPKKELDPNIKHPDDIAAIKLAKQTIGVYNLKDSPKLEVQNQIENLTMIKYKQYLDCKKRLHYLRDNFNTKLKKVRGEKQNLYSKILQLIKTLKKIHAEIPKHNIKTLPNLPITDNDIEFPEENLQFEKYVSITEQAKYYKESISIYEIPDSMTDLIEEEYEVLLLERKMTEVNEEFSFLEPDTSERRIKTRSIVHPKLLQGLNSADHGETLWEREMKHSRMLRKIYEQDCILRYIENTYKDFDKQLDELEQERLDIVAESIYMNLHLLTLHQEYIILREYEAKETLLRKNVDEKLEEEAAIIQKIHVTNNKIERKKKNIIKLQESIQDIAYEYMTSIQSNKFQNFLRKIFKKTYKLPKELDDDETSSTTTTETTSEEDEEGSTDSKDIGYIYFDESICPVGCDKALYDMAFVMREKRYECEYEIKEENKTIEKLQKEVEMDTKKLKTFKDLLKTNVDELEKFMLEKQNKLNDIDVTIILKFHQLQHFINSYTVSSIQESIVFDKTRLSHLHDRVGELQQETFNLYAKQKTNKVHLCRMKIDCKHMKNEIKNLKNKIKEEMKKKFGQTISLTAMYEAVLQRMVYNIKSDLSEIMKSYEEQLKCIKEKYSEQVMELGKLIQDNTEKLSFLTILEEEQLALRKVLKQVPISEEDMLQIELQYKLDIVKLETILASQKEQKELFLADIKNLSMKSGALPPIYHKSNYKKNLNEYKHESELNKFTTNIVNSNNYEITMSSSDVKESNLATLIHYLISRVIESFLGTEQAKQLKQEMFEDIVSAFTNISNIEEIQACIEQIMKYIENVLPIDERETIDIVREAIKESLYDIIQRKIILDANAEQFIDSDKKKIEE</sequence>
<dbReference type="SMART" id="SM00320">
    <property type="entry name" value="WD40"/>
    <property type="match status" value="5"/>
</dbReference>
<dbReference type="SUPFAM" id="SSF50978">
    <property type="entry name" value="WD40 repeat-like"/>
    <property type="match status" value="1"/>
</dbReference>
<dbReference type="EMBL" id="JACSDY010000001">
    <property type="protein sequence ID" value="KAF7438158.1"/>
    <property type="molecule type" value="Genomic_DNA"/>
</dbReference>
<proteinExistence type="predicted"/>
<dbReference type="SUPFAM" id="SSF50998">
    <property type="entry name" value="Quinoprotein alcohol dehydrogenase-like"/>
    <property type="match status" value="1"/>
</dbReference>
<evidence type="ECO:0000313" key="11">
    <source>
        <dbReference type="EMBL" id="KAF7438158.1"/>
    </source>
</evidence>
<evidence type="ECO:0000256" key="9">
    <source>
        <dbReference type="SAM" id="Coils"/>
    </source>
</evidence>
<feature type="coiled-coil region" evidence="9">
    <location>
        <begin position="1480"/>
        <end position="1514"/>
    </location>
</feature>
<feature type="repeat" description="WD" evidence="8">
    <location>
        <begin position="505"/>
        <end position="546"/>
    </location>
</feature>
<feature type="region of interest" description="Disordered" evidence="10">
    <location>
        <begin position="1423"/>
        <end position="1448"/>
    </location>
</feature>
<keyword evidence="2" id="KW-0963">Cytoplasm</keyword>
<evidence type="ECO:0000256" key="3">
    <source>
        <dbReference type="ARBA" id="ARBA00022574"/>
    </source>
</evidence>
<evidence type="ECO:0000256" key="4">
    <source>
        <dbReference type="ARBA" id="ARBA00022737"/>
    </source>
</evidence>
<gene>
    <name evidence="11" type="ORF">H0235_000549</name>
</gene>
<dbReference type="GO" id="GO:0003341">
    <property type="term" value="P:cilium movement"/>
    <property type="evidence" value="ECO:0007669"/>
    <property type="project" value="UniProtKB-ARBA"/>
</dbReference>
<evidence type="ECO:0000256" key="2">
    <source>
        <dbReference type="ARBA" id="ARBA00022490"/>
    </source>
</evidence>
<keyword evidence="3 8" id="KW-0853">WD repeat</keyword>
<keyword evidence="5 9" id="KW-0175">Coiled coil</keyword>
<feature type="compositionally biased region" description="Acidic residues" evidence="10">
    <location>
        <begin position="1"/>
        <end position="19"/>
    </location>
</feature>
<dbReference type="Pfam" id="PF00400">
    <property type="entry name" value="WD40"/>
    <property type="match status" value="1"/>
</dbReference>
<comment type="subcellular location">
    <subcellularLocation>
        <location evidence="1">Cytoplasm</location>
        <location evidence="1">Cytoskeleton</location>
        <location evidence="1">Cilium axoneme</location>
    </subcellularLocation>
</comment>
<dbReference type="PROSITE" id="PS50082">
    <property type="entry name" value="WD_REPEATS_2"/>
    <property type="match status" value="1"/>
</dbReference>
<accession>A0A834PEA6</accession>
<feature type="coiled-coil region" evidence="9">
    <location>
        <begin position="1295"/>
        <end position="1388"/>
    </location>
</feature>
<evidence type="ECO:0000256" key="1">
    <source>
        <dbReference type="ARBA" id="ARBA00004430"/>
    </source>
</evidence>
<comment type="caution">
    <text evidence="11">The sequence shown here is derived from an EMBL/GenBank/DDBJ whole genome shotgun (WGS) entry which is preliminary data.</text>
</comment>
<keyword evidence="12" id="KW-1185">Reference proteome</keyword>
<dbReference type="PANTHER" id="PTHR14885">
    <property type="entry name" value="CILIA- AND FLAGELLA-ASSOCIATED PROTEIN 43-RELATED"/>
    <property type="match status" value="1"/>
</dbReference>
<evidence type="ECO:0000313" key="12">
    <source>
        <dbReference type="Proteomes" id="UP000600918"/>
    </source>
</evidence>
<feature type="coiled-coil region" evidence="9">
    <location>
        <begin position="1649"/>
        <end position="1676"/>
    </location>
</feature>
<dbReference type="PANTHER" id="PTHR14885:SF3">
    <property type="entry name" value="CILIA- AND FLAGELLA-ASSOCIATED PROTEIN 44"/>
    <property type="match status" value="1"/>
</dbReference>
<feature type="region of interest" description="Disordered" evidence="10">
    <location>
        <begin position="1"/>
        <end position="27"/>
    </location>
</feature>
<keyword evidence="7" id="KW-0966">Cell projection</keyword>
<keyword evidence="6" id="KW-0206">Cytoskeleton</keyword>
<keyword evidence="4" id="KW-0677">Repeat</keyword>